<dbReference type="Proteomes" id="UP000293852">
    <property type="component" value="Unassembled WGS sequence"/>
</dbReference>
<name>A0A4Q7M1Q1_9MICO</name>
<dbReference type="EMBL" id="SGWX01000001">
    <property type="protein sequence ID" value="RZS61765.1"/>
    <property type="molecule type" value="Genomic_DNA"/>
</dbReference>
<evidence type="ECO:0000313" key="3">
    <source>
        <dbReference type="Proteomes" id="UP000293852"/>
    </source>
</evidence>
<dbReference type="OrthoDB" id="5149230at2"/>
<accession>A0A4Q7M1Q1</accession>
<dbReference type="AlphaFoldDB" id="A0A4Q7M1Q1"/>
<feature type="region of interest" description="Disordered" evidence="1">
    <location>
        <begin position="55"/>
        <end position="93"/>
    </location>
</feature>
<evidence type="ECO:0000313" key="2">
    <source>
        <dbReference type="EMBL" id="RZS61765.1"/>
    </source>
</evidence>
<dbReference type="RefSeq" id="WP_130414702.1">
    <property type="nucleotide sequence ID" value="NZ_SGWX01000001.1"/>
</dbReference>
<comment type="caution">
    <text evidence="2">The sequence shown here is derived from an EMBL/GenBank/DDBJ whole genome shotgun (WGS) entry which is preliminary data.</text>
</comment>
<evidence type="ECO:0000256" key="1">
    <source>
        <dbReference type="SAM" id="MobiDB-lite"/>
    </source>
</evidence>
<feature type="compositionally biased region" description="Basic residues" evidence="1">
    <location>
        <begin position="80"/>
        <end position="93"/>
    </location>
</feature>
<gene>
    <name evidence="2" type="ORF">EV386_2076</name>
</gene>
<proteinExistence type="predicted"/>
<reference evidence="2 3" key="1">
    <citation type="submission" date="2019-02" db="EMBL/GenBank/DDBJ databases">
        <title>Sequencing the genomes of 1000 actinobacteria strains.</title>
        <authorList>
            <person name="Klenk H.-P."/>
        </authorList>
    </citation>
    <scope>NUCLEOTIDE SEQUENCE [LARGE SCALE GENOMIC DNA]</scope>
    <source>
        <strain evidence="2 3">DSM 16932</strain>
    </source>
</reference>
<sequence>MHTPWRDLPAGARVVVRRRLDATEAARARAEGRGAVWTDIIGVVLAVDDEGLSLRTDAPRDPSPREVSVAAGEIEAVKRIGPRPARRAPRRPR</sequence>
<keyword evidence="3" id="KW-1185">Reference proteome</keyword>
<dbReference type="InterPro" id="IPR046571">
    <property type="entry name" value="DUF6725"/>
</dbReference>
<protein>
    <submittedName>
        <fullName evidence="2">Uncharacterized protein</fullName>
    </submittedName>
</protein>
<organism evidence="2 3">
    <name type="scientific">Xylanimonas ulmi</name>
    <dbReference type="NCBI Taxonomy" id="228973"/>
    <lineage>
        <taxon>Bacteria</taxon>
        <taxon>Bacillati</taxon>
        <taxon>Actinomycetota</taxon>
        <taxon>Actinomycetes</taxon>
        <taxon>Micrococcales</taxon>
        <taxon>Promicromonosporaceae</taxon>
        <taxon>Xylanimonas</taxon>
    </lineage>
</organism>
<dbReference type="Pfam" id="PF20486">
    <property type="entry name" value="DUF6725"/>
    <property type="match status" value="1"/>
</dbReference>